<feature type="transmembrane region" description="Helical" evidence="6">
    <location>
        <begin position="276"/>
        <end position="297"/>
    </location>
</feature>
<protein>
    <recommendedName>
        <fullName evidence="9">Major facilitator superfamily (MFS) profile domain-containing protein</fullName>
    </recommendedName>
</protein>
<evidence type="ECO:0000256" key="3">
    <source>
        <dbReference type="ARBA" id="ARBA00022692"/>
    </source>
</evidence>
<feature type="transmembrane region" description="Helical" evidence="6">
    <location>
        <begin position="196"/>
        <end position="215"/>
    </location>
</feature>
<sequence>MGMCKERFAKVATLVGVHLLTAPSSFLWNYGNLSAYMESYFHVFCFPGCVDGDSQWIINLYVASFCPGLCLSRPLCNYLGMRWSGIVAMIICNAGLISSAWSIKVSVMGTSLLMGLLCGLGTGTSLCTAFMYVNAWVVKNKGLFVATVTSAPTILSILQNQMITMYVNPKNLKPDTAIGPKTYFSDLALLKRVPNIVFILGLMTFVLQLLGNILVSDPPSTPKTTSTDKTQKSIILKNGTYDTKSALEPDGEKTKDIEIATATTEQLPRPLKALEVLKTGSFKALWLYVVALMYGLILKNNYYKQFGLLYIENDKFLTLVGSLIPVTASITRIAFGGLLDRNILSIKDCMIITLSVNSLLCDFWWFAPQVNGLFYMILILSMASMHSVTYTLAATGTLQVFGPANFATNFALVYTAATVTSIVTALTVNPLLQALGWFWLFTSCGIVSGVALFSTIVINMEKKET</sequence>
<keyword evidence="5 6" id="KW-0472">Membrane</keyword>
<proteinExistence type="predicted"/>
<dbReference type="EMBL" id="RQTK01000666">
    <property type="protein sequence ID" value="RUS76394.1"/>
    <property type="molecule type" value="Genomic_DNA"/>
</dbReference>
<evidence type="ECO:0000256" key="2">
    <source>
        <dbReference type="ARBA" id="ARBA00022448"/>
    </source>
</evidence>
<feature type="transmembrane region" description="Helical" evidence="6">
    <location>
        <begin position="317"/>
        <end position="338"/>
    </location>
</feature>
<dbReference type="InterPro" id="IPR036259">
    <property type="entry name" value="MFS_trans_sf"/>
</dbReference>
<dbReference type="GO" id="GO:0016020">
    <property type="term" value="C:membrane"/>
    <property type="evidence" value="ECO:0007669"/>
    <property type="project" value="UniProtKB-SubCell"/>
</dbReference>
<comment type="caution">
    <text evidence="7">The sequence shown here is derived from an EMBL/GenBank/DDBJ whole genome shotgun (WGS) entry which is preliminary data.</text>
</comment>
<evidence type="ECO:0000313" key="8">
    <source>
        <dbReference type="Proteomes" id="UP000271974"/>
    </source>
</evidence>
<feature type="transmembrane region" description="Helical" evidence="6">
    <location>
        <begin position="434"/>
        <end position="458"/>
    </location>
</feature>
<keyword evidence="8" id="KW-1185">Reference proteome</keyword>
<feature type="transmembrane region" description="Helical" evidence="6">
    <location>
        <begin position="83"/>
        <end position="103"/>
    </location>
</feature>
<organism evidence="7 8">
    <name type="scientific">Elysia chlorotica</name>
    <name type="common">Eastern emerald elysia</name>
    <name type="synonym">Sea slug</name>
    <dbReference type="NCBI Taxonomy" id="188477"/>
    <lineage>
        <taxon>Eukaryota</taxon>
        <taxon>Metazoa</taxon>
        <taxon>Spiralia</taxon>
        <taxon>Lophotrochozoa</taxon>
        <taxon>Mollusca</taxon>
        <taxon>Gastropoda</taxon>
        <taxon>Heterobranchia</taxon>
        <taxon>Euthyneura</taxon>
        <taxon>Panpulmonata</taxon>
        <taxon>Sacoglossa</taxon>
        <taxon>Placobranchoidea</taxon>
        <taxon>Plakobranchidae</taxon>
        <taxon>Elysia</taxon>
    </lineage>
</organism>
<comment type="subcellular location">
    <subcellularLocation>
        <location evidence="1">Membrane</location>
        <topology evidence="1">Multi-pass membrane protein</topology>
    </subcellularLocation>
</comment>
<keyword evidence="3 6" id="KW-0812">Transmembrane</keyword>
<feature type="transmembrane region" description="Helical" evidence="6">
    <location>
        <begin position="373"/>
        <end position="394"/>
    </location>
</feature>
<evidence type="ECO:0000256" key="4">
    <source>
        <dbReference type="ARBA" id="ARBA00022989"/>
    </source>
</evidence>
<gene>
    <name evidence="7" type="ORF">EGW08_015845</name>
</gene>
<accession>A0A433T4D1</accession>
<dbReference type="InterPro" id="IPR052983">
    <property type="entry name" value="MFS_Riboflavin_Transporter"/>
</dbReference>
<dbReference type="SUPFAM" id="SSF103473">
    <property type="entry name" value="MFS general substrate transporter"/>
    <property type="match status" value="1"/>
</dbReference>
<dbReference type="PANTHER" id="PTHR43385:SF1">
    <property type="entry name" value="RIBOFLAVIN TRANSPORTER RIBJ"/>
    <property type="match status" value="1"/>
</dbReference>
<feature type="transmembrane region" description="Helical" evidence="6">
    <location>
        <begin position="406"/>
        <end position="428"/>
    </location>
</feature>
<evidence type="ECO:0000256" key="6">
    <source>
        <dbReference type="SAM" id="Phobius"/>
    </source>
</evidence>
<feature type="transmembrane region" description="Helical" evidence="6">
    <location>
        <begin position="109"/>
        <end position="131"/>
    </location>
</feature>
<evidence type="ECO:0000256" key="1">
    <source>
        <dbReference type="ARBA" id="ARBA00004141"/>
    </source>
</evidence>
<feature type="transmembrane region" description="Helical" evidence="6">
    <location>
        <begin position="56"/>
        <end position="76"/>
    </location>
</feature>
<dbReference type="OrthoDB" id="410267at2759"/>
<evidence type="ECO:0000256" key="5">
    <source>
        <dbReference type="ARBA" id="ARBA00023136"/>
    </source>
</evidence>
<dbReference type="Proteomes" id="UP000271974">
    <property type="component" value="Unassembled WGS sequence"/>
</dbReference>
<keyword evidence="4 6" id="KW-1133">Transmembrane helix</keyword>
<dbReference type="AlphaFoldDB" id="A0A433T4D1"/>
<dbReference type="PANTHER" id="PTHR43385">
    <property type="entry name" value="RIBOFLAVIN TRANSPORTER RIBJ"/>
    <property type="match status" value="1"/>
</dbReference>
<dbReference type="Gene3D" id="1.20.1250.20">
    <property type="entry name" value="MFS general substrate transporter like domains"/>
    <property type="match status" value="1"/>
</dbReference>
<evidence type="ECO:0008006" key="9">
    <source>
        <dbReference type="Google" id="ProtNLM"/>
    </source>
</evidence>
<reference evidence="7 8" key="1">
    <citation type="submission" date="2019-01" db="EMBL/GenBank/DDBJ databases">
        <title>A draft genome assembly of the solar-powered sea slug Elysia chlorotica.</title>
        <authorList>
            <person name="Cai H."/>
            <person name="Li Q."/>
            <person name="Fang X."/>
            <person name="Li J."/>
            <person name="Curtis N.E."/>
            <person name="Altenburger A."/>
            <person name="Shibata T."/>
            <person name="Feng M."/>
            <person name="Maeda T."/>
            <person name="Schwartz J.A."/>
            <person name="Shigenobu S."/>
            <person name="Lundholm N."/>
            <person name="Nishiyama T."/>
            <person name="Yang H."/>
            <person name="Hasebe M."/>
            <person name="Li S."/>
            <person name="Pierce S.K."/>
            <person name="Wang J."/>
        </authorList>
    </citation>
    <scope>NUCLEOTIDE SEQUENCE [LARGE SCALE GENOMIC DNA]</scope>
    <source>
        <strain evidence="7">EC2010</strain>
        <tissue evidence="7">Whole organism of an adult</tissue>
    </source>
</reference>
<evidence type="ECO:0000313" key="7">
    <source>
        <dbReference type="EMBL" id="RUS76394.1"/>
    </source>
</evidence>
<name>A0A433T4D1_ELYCH</name>
<keyword evidence="2" id="KW-0813">Transport</keyword>